<proteinExistence type="predicted"/>
<reference evidence="2 3" key="1">
    <citation type="submission" date="2021-06" db="EMBL/GenBank/DDBJ databases">
        <authorList>
            <person name="Palmer J.M."/>
        </authorList>
    </citation>
    <scope>NUCLEOTIDE SEQUENCE [LARGE SCALE GENOMIC DNA]</scope>
    <source>
        <strain evidence="3">if_2019</strain>
        <tissue evidence="2">Muscle</tissue>
    </source>
</reference>
<feature type="region of interest" description="Disordered" evidence="1">
    <location>
        <begin position="1"/>
        <end position="38"/>
    </location>
</feature>
<evidence type="ECO:0000313" key="2">
    <source>
        <dbReference type="EMBL" id="MEQ2240558.1"/>
    </source>
</evidence>
<evidence type="ECO:0000256" key="1">
    <source>
        <dbReference type="SAM" id="MobiDB-lite"/>
    </source>
</evidence>
<gene>
    <name evidence="2" type="ORF">ILYODFUR_016236</name>
</gene>
<evidence type="ECO:0000313" key="3">
    <source>
        <dbReference type="Proteomes" id="UP001482620"/>
    </source>
</evidence>
<keyword evidence="3" id="KW-1185">Reference proteome</keyword>
<sequence>MDENQPPPASPHQPAVKQSRSPHLFVQDSHQSRSGRCGQKEEEIALNLEVLMPCYCPSPYPGGEVVCRKIGGPLRCLMAFIDSHQTLNLPFTERYAVQAFWIVPKPQRWVLLDSIIVFYHVEGHFLPL</sequence>
<name>A0ABV0U5T5_9TELE</name>
<feature type="compositionally biased region" description="Pro residues" evidence="1">
    <location>
        <begin position="1"/>
        <end position="11"/>
    </location>
</feature>
<accession>A0ABV0U5T5</accession>
<comment type="caution">
    <text evidence="2">The sequence shown here is derived from an EMBL/GenBank/DDBJ whole genome shotgun (WGS) entry which is preliminary data.</text>
</comment>
<dbReference type="Proteomes" id="UP001482620">
    <property type="component" value="Unassembled WGS sequence"/>
</dbReference>
<organism evidence="2 3">
    <name type="scientific">Ilyodon furcidens</name>
    <name type="common">goldbreast splitfin</name>
    <dbReference type="NCBI Taxonomy" id="33524"/>
    <lineage>
        <taxon>Eukaryota</taxon>
        <taxon>Metazoa</taxon>
        <taxon>Chordata</taxon>
        <taxon>Craniata</taxon>
        <taxon>Vertebrata</taxon>
        <taxon>Euteleostomi</taxon>
        <taxon>Actinopterygii</taxon>
        <taxon>Neopterygii</taxon>
        <taxon>Teleostei</taxon>
        <taxon>Neoteleostei</taxon>
        <taxon>Acanthomorphata</taxon>
        <taxon>Ovalentaria</taxon>
        <taxon>Atherinomorphae</taxon>
        <taxon>Cyprinodontiformes</taxon>
        <taxon>Goodeidae</taxon>
        <taxon>Ilyodon</taxon>
    </lineage>
</organism>
<dbReference type="EMBL" id="JAHRIQ010059395">
    <property type="protein sequence ID" value="MEQ2240558.1"/>
    <property type="molecule type" value="Genomic_DNA"/>
</dbReference>
<protein>
    <submittedName>
        <fullName evidence="2">Uncharacterized protein</fullName>
    </submittedName>
</protein>